<evidence type="ECO:0000313" key="4">
    <source>
        <dbReference type="Proteomes" id="UP000005561"/>
    </source>
</evidence>
<reference evidence="3" key="1">
    <citation type="submission" date="2009-07" db="EMBL/GenBank/DDBJ databases">
        <authorList>
            <person name="Weinstock G."/>
            <person name="Sodergren E."/>
            <person name="Clifton S."/>
            <person name="Fulton L."/>
            <person name="Fulton B."/>
            <person name="Courtney L."/>
            <person name="Fronick C."/>
            <person name="Harrison M."/>
            <person name="Strong C."/>
            <person name="Farmer C."/>
            <person name="Delahaunty K."/>
            <person name="Markovic C."/>
            <person name="Hall O."/>
            <person name="Minx P."/>
            <person name="Tomlinson C."/>
            <person name="Mitreva M."/>
            <person name="Nelson J."/>
            <person name="Hou S."/>
            <person name="Wollam A."/>
            <person name="Pepin K.H."/>
            <person name="Johnson M."/>
            <person name="Bhonagiri V."/>
            <person name="Nash W.E."/>
            <person name="Warren W."/>
            <person name="Chinwalla A."/>
            <person name="Mardis E.R."/>
            <person name="Wilson R.K."/>
        </authorList>
    </citation>
    <scope>NUCLEOTIDE SEQUENCE [LARGE SCALE GENOMIC DNA]</scope>
    <source>
        <strain evidence="3">DSM 14469</strain>
    </source>
</reference>
<dbReference type="PANTHER" id="PTHR46401:SF2">
    <property type="entry name" value="GLYCOSYLTRANSFERASE WBBK-RELATED"/>
    <property type="match status" value="1"/>
</dbReference>
<dbReference type="AlphaFoldDB" id="C6LL02"/>
<evidence type="ECO:0000313" key="3">
    <source>
        <dbReference type="EMBL" id="EET58750.1"/>
    </source>
</evidence>
<name>C6LL02_9FIRM</name>
<dbReference type="Proteomes" id="UP000005561">
    <property type="component" value="Unassembled WGS sequence"/>
</dbReference>
<dbReference type="InterPro" id="IPR028098">
    <property type="entry name" value="Glyco_trans_4-like_N"/>
</dbReference>
<keyword evidence="1 3" id="KW-0808">Transferase</keyword>
<feature type="domain" description="Glycosyltransferase subfamily 4-like N-terminal" evidence="2">
    <location>
        <begin position="75"/>
        <end position="190"/>
    </location>
</feature>
<gene>
    <name evidence="3" type="ORF">BRYFOR_09349</name>
</gene>
<dbReference type="eggNOG" id="COG0438">
    <property type="taxonomic scope" value="Bacteria"/>
</dbReference>
<dbReference type="GO" id="GO:0009103">
    <property type="term" value="P:lipopolysaccharide biosynthetic process"/>
    <property type="evidence" value="ECO:0007669"/>
    <property type="project" value="TreeGrafter"/>
</dbReference>
<protein>
    <submittedName>
        <fullName evidence="3">Glycosyltransferase, group 1 family protein</fullName>
        <ecNumber evidence="3">2.4.-.-</ecNumber>
    </submittedName>
</protein>
<dbReference type="PANTHER" id="PTHR46401">
    <property type="entry name" value="GLYCOSYLTRANSFERASE WBBK-RELATED"/>
    <property type="match status" value="1"/>
</dbReference>
<dbReference type="GO" id="GO:0016757">
    <property type="term" value="F:glycosyltransferase activity"/>
    <property type="evidence" value="ECO:0007669"/>
    <property type="project" value="UniProtKB-KW"/>
</dbReference>
<dbReference type="Pfam" id="PF13439">
    <property type="entry name" value="Glyco_transf_4"/>
    <property type="match status" value="1"/>
</dbReference>
<accession>C6LL02</accession>
<comment type="caution">
    <text evidence="3">The sequence shown here is derived from an EMBL/GenBank/DDBJ whole genome shotgun (WGS) entry which is preliminary data.</text>
</comment>
<organism evidence="3 4">
    <name type="scientific">Marvinbryantia formatexigens DSM 14469</name>
    <dbReference type="NCBI Taxonomy" id="478749"/>
    <lineage>
        <taxon>Bacteria</taxon>
        <taxon>Bacillati</taxon>
        <taxon>Bacillota</taxon>
        <taxon>Clostridia</taxon>
        <taxon>Lachnospirales</taxon>
        <taxon>Lachnospiraceae</taxon>
        <taxon>Marvinbryantia</taxon>
    </lineage>
</organism>
<keyword evidence="3" id="KW-0328">Glycosyltransferase</keyword>
<proteinExistence type="predicted"/>
<dbReference type="EMBL" id="ACCL02000026">
    <property type="protein sequence ID" value="EET58750.1"/>
    <property type="molecule type" value="Genomic_DNA"/>
</dbReference>
<evidence type="ECO:0000259" key="2">
    <source>
        <dbReference type="Pfam" id="PF13439"/>
    </source>
</evidence>
<dbReference type="SUPFAM" id="SSF53756">
    <property type="entry name" value="UDP-Glycosyltransferase/glycogen phosphorylase"/>
    <property type="match status" value="1"/>
</dbReference>
<evidence type="ECO:0000256" key="1">
    <source>
        <dbReference type="ARBA" id="ARBA00022679"/>
    </source>
</evidence>
<dbReference type="RefSeq" id="WP_006864101.1">
    <property type="nucleotide sequence ID" value="NZ_ACCL02000026.1"/>
</dbReference>
<dbReference type="EC" id="2.4.-.-" evidence="3"/>
<keyword evidence="4" id="KW-1185">Reference proteome</keyword>
<dbReference type="Pfam" id="PF13692">
    <property type="entry name" value="Glyco_trans_1_4"/>
    <property type="match status" value="1"/>
</dbReference>
<sequence length="396" mass="44501">MRIVIATPILYNPASPFNHLFKDIIGGFLDDGNQVIRLVAVENTDEIEFKYGYEGKDIEYRLYKRKNSDHGNIFSRYVRDTLTNIREAIGILKLKDVDVLFEDVSYSSFWAVKAAKMKGIKVVAMLQDVWPDNAVQSHLISEGSFLYKYFEMWQKSVYMKADKLICISDDMKDFIVSKGVDADKIEVIYNWGYSDEVVDISWEENEFVKKYNLDKDKFYAIYAGNIGKMQNVEIVVNAAKELQDREDIQFLIIGDGARKTAIEKMATDVKNITMLPMQPSEISTHIYSAAGVNIIPLVAGGTKTAMPSKTGIVLSCGQPVVFAFGGESRFAKMIKESGSGASVNADDCQGLAEWITKIADAKDVDKKPGHKVFKALFVQSENVKKYISSLNMVIDK</sequence>
<dbReference type="Gene3D" id="3.40.50.2000">
    <property type="entry name" value="Glycogen Phosphorylase B"/>
    <property type="match status" value="2"/>
</dbReference>
<dbReference type="STRING" id="168384.SAMN05660368_03803"/>
<dbReference type="CDD" id="cd03794">
    <property type="entry name" value="GT4_WbuB-like"/>
    <property type="match status" value="1"/>
</dbReference>
<dbReference type="OrthoDB" id="9811902at2"/>